<feature type="non-terminal residue" evidence="1">
    <location>
        <position position="70"/>
    </location>
</feature>
<dbReference type="EMBL" id="JAESDN010000013">
    <property type="protein sequence ID" value="KAG7042471.1"/>
    <property type="molecule type" value="Genomic_DNA"/>
</dbReference>
<dbReference type="AlphaFoldDB" id="A0A9P7QXY1"/>
<evidence type="ECO:0000313" key="2">
    <source>
        <dbReference type="Proteomes" id="UP000699042"/>
    </source>
</evidence>
<gene>
    <name evidence="1" type="ORF">JMJ77_010569</name>
</gene>
<accession>A0A9P7QXY1</accession>
<dbReference type="Proteomes" id="UP000699042">
    <property type="component" value="Unassembled WGS sequence"/>
</dbReference>
<sequence>LSVWGKYFPHGGVAQLSPSSSPTNGREGKVNGSVAMLLAGLYERAVTKPPESIHAQRPTCNGCLHKVRWR</sequence>
<evidence type="ECO:0000313" key="1">
    <source>
        <dbReference type="EMBL" id="KAG7042471.1"/>
    </source>
</evidence>
<proteinExistence type="predicted"/>
<keyword evidence="2" id="KW-1185">Reference proteome</keyword>
<protein>
    <submittedName>
        <fullName evidence="1">Uncharacterized protein</fullName>
    </submittedName>
</protein>
<name>A0A9P7QXY1_9PEZI</name>
<feature type="non-terminal residue" evidence="1">
    <location>
        <position position="1"/>
    </location>
</feature>
<organism evidence="1 2">
    <name type="scientific">Colletotrichum scovillei</name>
    <dbReference type="NCBI Taxonomy" id="1209932"/>
    <lineage>
        <taxon>Eukaryota</taxon>
        <taxon>Fungi</taxon>
        <taxon>Dikarya</taxon>
        <taxon>Ascomycota</taxon>
        <taxon>Pezizomycotina</taxon>
        <taxon>Sordariomycetes</taxon>
        <taxon>Hypocreomycetidae</taxon>
        <taxon>Glomerellales</taxon>
        <taxon>Glomerellaceae</taxon>
        <taxon>Colletotrichum</taxon>
        <taxon>Colletotrichum acutatum species complex</taxon>
    </lineage>
</organism>
<reference evidence="1" key="1">
    <citation type="submission" date="2021-05" db="EMBL/GenBank/DDBJ databases">
        <title>Comparative genomics of three Colletotrichum scovillei strains and genetic complementation revealed genes involved fungal growth and virulence on chili pepper.</title>
        <authorList>
            <person name="Hsieh D.-K."/>
            <person name="Chuang S.-C."/>
            <person name="Chen C.-Y."/>
            <person name="Chao Y.-T."/>
            <person name="Lu M.-Y.J."/>
            <person name="Lee M.-H."/>
            <person name="Shih M.-C."/>
        </authorList>
    </citation>
    <scope>NUCLEOTIDE SEQUENCE</scope>
    <source>
        <strain evidence="1">Coll-153</strain>
    </source>
</reference>
<comment type="caution">
    <text evidence="1">The sequence shown here is derived from an EMBL/GenBank/DDBJ whole genome shotgun (WGS) entry which is preliminary data.</text>
</comment>